<evidence type="ECO:0000313" key="2">
    <source>
        <dbReference type="Proteomes" id="UP000251577"/>
    </source>
</evidence>
<dbReference type="AlphaFoldDB" id="A0A364V5Y9"/>
<gene>
    <name evidence="1" type="ORF">DLJ54_05305</name>
</gene>
<accession>A0A364V5Y9</accession>
<protein>
    <submittedName>
        <fullName evidence="1">Peroxide stress protein YaaA</fullName>
    </submittedName>
</protein>
<dbReference type="GO" id="GO:0005829">
    <property type="term" value="C:cytosol"/>
    <property type="evidence" value="ECO:0007669"/>
    <property type="project" value="TreeGrafter"/>
</dbReference>
<dbReference type="Proteomes" id="UP000251577">
    <property type="component" value="Unassembled WGS sequence"/>
</dbReference>
<dbReference type="GO" id="GO:0033194">
    <property type="term" value="P:response to hydroperoxide"/>
    <property type="evidence" value="ECO:0007669"/>
    <property type="project" value="TreeGrafter"/>
</dbReference>
<evidence type="ECO:0000313" key="1">
    <source>
        <dbReference type="EMBL" id="RAV32024.1"/>
    </source>
</evidence>
<dbReference type="PANTHER" id="PTHR30283:SF4">
    <property type="entry name" value="PEROXIDE STRESS RESISTANCE PROTEIN YAAA"/>
    <property type="match status" value="1"/>
</dbReference>
<sequence>MRVIMLQRVQGRAPGLRHRLGYVPMLIILPPSETKAPGGTGGPLNFDELSFPLLTPTRVRVVEALRRLCSGADHAEALRLLGLRETQREELRHNAELQDSPTLPAVERYTGVAYDALDANGTRTGQPLPAAARSRLAIGSALFGVVGARDPIPYYRLSGSAKLLPEQGGKPATLRSFWAGGQAGPSIAAAVARWQGGVHKNHNAVIDLRSGAYANLGRIPGAVSVRVEAEYPDGERKVVSHFNKHYKGLLARALALAPEDLGAESASRPGAGANLAEGLADLVQRLDFGKDATYRALPTASDTVTLIVPARR</sequence>
<dbReference type="PANTHER" id="PTHR30283">
    <property type="entry name" value="PEROXIDE STRESS RESPONSE PROTEIN YAAA"/>
    <property type="match status" value="1"/>
</dbReference>
<comment type="caution">
    <text evidence="1">The sequence shown here is derived from an EMBL/GenBank/DDBJ whole genome shotgun (WGS) entry which is preliminary data.</text>
</comment>
<organism evidence="1 2">
    <name type="scientific">Corynebacterium heidelbergense</name>
    <dbReference type="NCBI Taxonomy" id="2055947"/>
    <lineage>
        <taxon>Bacteria</taxon>
        <taxon>Bacillati</taxon>
        <taxon>Actinomycetota</taxon>
        <taxon>Actinomycetes</taxon>
        <taxon>Mycobacteriales</taxon>
        <taxon>Corynebacteriaceae</taxon>
        <taxon>Corynebacterium</taxon>
    </lineage>
</organism>
<keyword evidence="2" id="KW-1185">Reference proteome</keyword>
<proteinExistence type="predicted"/>
<dbReference type="InterPro" id="IPR005583">
    <property type="entry name" value="YaaA"/>
</dbReference>
<name>A0A364V5Y9_9CORY</name>
<dbReference type="Pfam" id="PF03883">
    <property type="entry name" value="H2O2_YaaD"/>
    <property type="match status" value="1"/>
</dbReference>
<dbReference type="EMBL" id="QHCV01000043">
    <property type="protein sequence ID" value="RAV32024.1"/>
    <property type="molecule type" value="Genomic_DNA"/>
</dbReference>
<reference evidence="1 2" key="1">
    <citation type="journal article" date="2018" name="Syst. Appl. Microbiol.">
        <title>Corynebacterium heidelbergense sp. nov., isolated from the preen glands of Egyptian geese (Alopochen aegyptiacus).</title>
        <authorList>
            <person name="Braun M.S."/>
            <person name="Wang E."/>
            <person name="Zimmermann S."/>
            <person name="Wink M."/>
        </authorList>
    </citation>
    <scope>NUCLEOTIDE SEQUENCE [LARGE SCALE GENOMIC DNA]</scope>
    <source>
        <strain evidence="1 2">647</strain>
    </source>
</reference>